<dbReference type="Proteomes" id="UP000516230">
    <property type="component" value="Chromosome"/>
</dbReference>
<dbReference type="RefSeq" id="WP_187743170.1">
    <property type="nucleotide sequence ID" value="NZ_CP060825.1"/>
</dbReference>
<keyword evidence="3" id="KW-1185">Reference proteome</keyword>
<organism evidence="2 3">
    <name type="scientific">Streptomyces genisteinicus</name>
    <dbReference type="NCBI Taxonomy" id="2768068"/>
    <lineage>
        <taxon>Bacteria</taxon>
        <taxon>Bacillati</taxon>
        <taxon>Actinomycetota</taxon>
        <taxon>Actinomycetes</taxon>
        <taxon>Kitasatosporales</taxon>
        <taxon>Streptomycetaceae</taxon>
        <taxon>Streptomyces</taxon>
    </lineage>
</organism>
<reference evidence="2 3" key="1">
    <citation type="submission" date="2020-08" db="EMBL/GenBank/DDBJ databases">
        <title>A novel species.</title>
        <authorList>
            <person name="Gao J."/>
        </authorList>
    </citation>
    <scope>NUCLEOTIDE SEQUENCE [LARGE SCALE GENOMIC DNA]</scope>
    <source>
        <strain evidence="2 3">CRPJ-33</strain>
    </source>
</reference>
<dbReference type="AlphaFoldDB" id="A0A7H0HZZ5"/>
<dbReference type="EMBL" id="CP060825">
    <property type="protein sequence ID" value="QNP66111.1"/>
    <property type="molecule type" value="Genomic_DNA"/>
</dbReference>
<keyword evidence="1" id="KW-0812">Transmembrane</keyword>
<evidence type="ECO:0000313" key="2">
    <source>
        <dbReference type="EMBL" id="QNP66111.1"/>
    </source>
</evidence>
<proteinExistence type="predicted"/>
<dbReference type="KEGG" id="sgj:IAG43_26415"/>
<protein>
    <submittedName>
        <fullName evidence="2">Uncharacterized protein</fullName>
    </submittedName>
</protein>
<name>A0A7H0HZZ5_9ACTN</name>
<keyword evidence="1" id="KW-1133">Transmembrane helix</keyword>
<keyword evidence="1" id="KW-0472">Membrane</keyword>
<gene>
    <name evidence="2" type="ORF">IAG43_26415</name>
</gene>
<evidence type="ECO:0000256" key="1">
    <source>
        <dbReference type="SAM" id="Phobius"/>
    </source>
</evidence>
<evidence type="ECO:0000313" key="3">
    <source>
        <dbReference type="Proteomes" id="UP000516230"/>
    </source>
</evidence>
<sequence>MSGELPGGQGRPISDEEWARFQIDSEGPARLHAPKEPSARARMVAERLRRADEEEARRQGRVRRLVRRGRPVQARPEGWRSWTAAPRRRTRGGLRPFLWILVAVAAVLLLLAPGRIMGLLG</sequence>
<accession>A0A7H0HZZ5</accession>
<feature type="transmembrane region" description="Helical" evidence="1">
    <location>
        <begin position="97"/>
        <end position="116"/>
    </location>
</feature>